<evidence type="ECO:0000256" key="1">
    <source>
        <dbReference type="SAM" id="MobiDB-lite"/>
    </source>
</evidence>
<gene>
    <name evidence="2" type="ORF">CMEL01_13697</name>
</gene>
<organism evidence="2 3">
    <name type="scientific">Colletotrichum melonis</name>
    <dbReference type="NCBI Taxonomy" id="1209925"/>
    <lineage>
        <taxon>Eukaryota</taxon>
        <taxon>Fungi</taxon>
        <taxon>Dikarya</taxon>
        <taxon>Ascomycota</taxon>
        <taxon>Pezizomycotina</taxon>
        <taxon>Sordariomycetes</taxon>
        <taxon>Hypocreomycetidae</taxon>
        <taxon>Glomerellales</taxon>
        <taxon>Glomerellaceae</taxon>
        <taxon>Colletotrichum</taxon>
        <taxon>Colletotrichum acutatum species complex</taxon>
    </lineage>
</organism>
<dbReference type="Proteomes" id="UP001239795">
    <property type="component" value="Unassembled WGS sequence"/>
</dbReference>
<name>A0AAI9UQ16_9PEZI</name>
<dbReference type="EMBL" id="MLGG01000008">
    <property type="protein sequence ID" value="KAK1462586.1"/>
    <property type="molecule type" value="Genomic_DNA"/>
</dbReference>
<evidence type="ECO:0000313" key="2">
    <source>
        <dbReference type="EMBL" id="KAK1462586.1"/>
    </source>
</evidence>
<keyword evidence="3" id="KW-1185">Reference proteome</keyword>
<reference evidence="2 3" key="1">
    <citation type="submission" date="2016-10" db="EMBL/GenBank/DDBJ databases">
        <title>The genome sequence of Colletotrichum fioriniae PJ7.</title>
        <authorList>
            <person name="Baroncelli R."/>
        </authorList>
    </citation>
    <scope>NUCLEOTIDE SEQUENCE [LARGE SCALE GENOMIC DNA]</scope>
    <source>
        <strain evidence="2">Col 31</strain>
    </source>
</reference>
<comment type="caution">
    <text evidence="2">The sequence shown here is derived from an EMBL/GenBank/DDBJ whole genome shotgun (WGS) entry which is preliminary data.</text>
</comment>
<dbReference type="AlphaFoldDB" id="A0AAI9UQ16"/>
<feature type="region of interest" description="Disordered" evidence="1">
    <location>
        <begin position="1"/>
        <end position="27"/>
    </location>
</feature>
<sequence>MTSLSIPSQLSQLPNHREREDKVNVQTPGPVAGFSVAASFKLEAELTPPSPPLRTTHYTSLPPHLLPCTLSSVSHLFRCHSLIVLLLPPRQVTFLSNQLLDTPLKFLLSTYQGTPYPTGICCGPRRGILVYSSLLLNSQDP</sequence>
<proteinExistence type="predicted"/>
<feature type="compositionally biased region" description="Low complexity" evidence="1">
    <location>
        <begin position="1"/>
        <end position="14"/>
    </location>
</feature>
<accession>A0AAI9UQ16</accession>
<evidence type="ECO:0000313" key="3">
    <source>
        <dbReference type="Proteomes" id="UP001239795"/>
    </source>
</evidence>
<protein>
    <submittedName>
        <fullName evidence="2">Uncharacterized protein</fullName>
    </submittedName>
</protein>